<name>A0AAV6QKH6_SOLSE</name>
<dbReference type="AlphaFoldDB" id="A0AAV6QKH6"/>
<comment type="caution">
    <text evidence="1">The sequence shown here is derived from an EMBL/GenBank/DDBJ whole genome shotgun (WGS) entry which is preliminary data.</text>
</comment>
<dbReference type="Proteomes" id="UP000693946">
    <property type="component" value="Linkage Group LG5"/>
</dbReference>
<keyword evidence="2" id="KW-1185">Reference proteome</keyword>
<evidence type="ECO:0000313" key="1">
    <source>
        <dbReference type="EMBL" id="KAG7490587.1"/>
    </source>
</evidence>
<accession>A0AAV6QKH6</accession>
<proteinExistence type="predicted"/>
<dbReference type="EMBL" id="JAGKHQ010000017">
    <property type="protein sequence ID" value="KAG7490587.1"/>
    <property type="molecule type" value="Genomic_DNA"/>
</dbReference>
<evidence type="ECO:0000313" key="2">
    <source>
        <dbReference type="Proteomes" id="UP000693946"/>
    </source>
</evidence>
<gene>
    <name evidence="1" type="ORF">JOB18_038773</name>
</gene>
<organism evidence="1 2">
    <name type="scientific">Solea senegalensis</name>
    <name type="common">Senegalese sole</name>
    <dbReference type="NCBI Taxonomy" id="28829"/>
    <lineage>
        <taxon>Eukaryota</taxon>
        <taxon>Metazoa</taxon>
        <taxon>Chordata</taxon>
        <taxon>Craniata</taxon>
        <taxon>Vertebrata</taxon>
        <taxon>Euteleostomi</taxon>
        <taxon>Actinopterygii</taxon>
        <taxon>Neopterygii</taxon>
        <taxon>Teleostei</taxon>
        <taxon>Neoteleostei</taxon>
        <taxon>Acanthomorphata</taxon>
        <taxon>Carangaria</taxon>
        <taxon>Pleuronectiformes</taxon>
        <taxon>Pleuronectoidei</taxon>
        <taxon>Soleidae</taxon>
        <taxon>Solea</taxon>
    </lineage>
</organism>
<reference evidence="1 2" key="1">
    <citation type="journal article" date="2021" name="Sci. Rep.">
        <title>Chromosome anchoring in Senegalese sole (Solea senegalensis) reveals sex-associated markers and genome rearrangements in flatfish.</title>
        <authorList>
            <person name="Guerrero-Cozar I."/>
            <person name="Gomez-Garrido J."/>
            <person name="Berbel C."/>
            <person name="Martinez-Blanch J.F."/>
            <person name="Alioto T."/>
            <person name="Claros M.G."/>
            <person name="Gagnaire P.A."/>
            <person name="Manchado M."/>
        </authorList>
    </citation>
    <scope>NUCLEOTIDE SEQUENCE [LARGE SCALE GENOMIC DNA]</scope>
    <source>
        <strain evidence="1">Sse05_10M</strain>
    </source>
</reference>
<protein>
    <submittedName>
        <fullName evidence="1">Uncharacterized protein</fullName>
    </submittedName>
</protein>
<sequence>MENTQQAPEDNATVLQLRGRPFTAGSSRGLVFPGKSLFNLVRRVYQCCQEGLTCRRVKGIQGRMKGDRDVEFLLTKEILSLKVMRAELHLHISNPHHLDVHPVLPSMAKRNLPTRYSLWSRGSSVELRVDLLFLLQSLQEVAGGARGGPSLVNMRGMALSSGGGRNPAPLQDADGHAWGDGVASELPALELGLVLGCSRGGAAVSCGSGDVHVSHTPFMALYYR</sequence>